<dbReference type="Proteomes" id="UP000017559">
    <property type="component" value="Unassembled WGS sequence"/>
</dbReference>
<reference evidence="1 2" key="1">
    <citation type="journal article" date="2014" name="BMC Genomics">
        <title>Genome and secretome analysis of the hemibiotrophic fungal pathogen, Moniliophthora roreri, which causes frosty pod rot disease of cacao: mechanisms of the biotrophic and necrotrophic phases.</title>
        <authorList>
            <person name="Meinhardt L.W."/>
            <person name="Costa G.G.L."/>
            <person name="Thomazella D.P.T."/>
            <person name="Teixeira P.J.P.L."/>
            <person name="Carazzolle M.F."/>
            <person name="Schuster S.C."/>
            <person name="Carlson J.E."/>
            <person name="Guiltinan M.J."/>
            <person name="Mieczkowski P."/>
            <person name="Farmer A."/>
            <person name="Ramaraj T."/>
            <person name="Crozier J."/>
            <person name="Davis R.E."/>
            <person name="Shao J."/>
            <person name="Melnick R.L."/>
            <person name="Pereira G.A.G."/>
            <person name="Bailey B.A."/>
        </authorList>
    </citation>
    <scope>NUCLEOTIDE SEQUENCE [LARGE SCALE GENOMIC DNA]</scope>
    <source>
        <strain evidence="1 2">MCA 2997</strain>
    </source>
</reference>
<sequence length="561" mass="65106">MPFVQECSDFSIRNNQITVVEGCQYNTTHIIHNNQVRVVRQPERRQSTIWHRFRRIRIGDVSIIEDVGSDDEEKLDRSGLKTVTRRTMSIARVYGSNADTKFLCARYSGPGAFKAFKQDFDTFSAINCGSLPNLQFRCYILIIIVRHPKVAQLFGYNDQSNLPMLVFYDALIPLGRVLSARNQLTLILEIYFRLQIGVEKISDYLYETINVSVLWIEPRSGELRWGPLYSKSYGLGLAYSATDTVIDYLVRVLQTDTILESISKQFKSHSEQQTAVKAWPCLAGSLWRRNQRVVIARWTGLAKMTQYVCGFSYPSAMDERKVIMEDGSIRFEFADCTGFKDRWWLSYDLFHGGRKLDIQKTWLVQAHSVFSQLGIHEEEWEEYCISDRFHLHFYHTEEDTCRQVIANTTSGNRPVYLFIRPIPRPSDNGAIWRSWAESEKYFWSFDPSGRERMSEGTRLSLGLPCFATEVKYHHSCDLAIYKVIEKIQLFHGFDPKTTDFARSLGYPLLWHDDQFQELEDLASEFTDILELYDNGDCTSKEESESDEEIVLYPRSNRATVV</sequence>
<evidence type="ECO:0000313" key="1">
    <source>
        <dbReference type="EMBL" id="ESK83663.1"/>
    </source>
</evidence>
<name>V2WA55_MONRO</name>
<evidence type="ECO:0000313" key="2">
    <source>
        <dbReference type="Proteomes" id="UP000017559"/>
    </source>
</evidence>
<proteinExistence type="predicted"/>
<protein>
    <submittedName>
        <fullName evidence="1">Uncharacterized protein</fullName>
    </submittedName>
</protein>
<dbReference type="KEGG" id="mrr:Moror_2163"/>
<dbReference type="HOGENOM" id="CLU_025147_0_0_1"/>
<comment type="caution">
    <text evidence="1">The sequence shown here is derived from an EMBL/GenBank/DDBJ whole genome shotgun (WGS) entry which is preliminary data.</text>
</comment>
<keyword evidence="2" id="KW-1185">Reference proteome</keyword>
<dbReference type="OrthoDB" id="2953266at2759"/>
<accession>V2WA55</accession>
<dbReference type="EMBL" id="AWSO01001478">
    <property type="protein sequence ID" value="ESK83663.1"/>
    <property type="molecule type" value="Genomic_DNA"/>
</dbReference>
<gene>
    <name evidence="1" type="ORF">Moror_2163</name>
</gene>
<dbReference type="AlphaFoldDB" id="V2WA55"/>
<organism evidence="1 2">
    <name type="scientific">Moniliophthora roreri (strain MCA 2997)</name>
    <name type="common">Cocoa frosty pod rot fungus</name>
    <name type="synonym">Crinipellis roreri</name>
    <dbReference type="NCBI Taxonomy" id="1381753"/>
    <lineage>
        <taxon>Eukaryota</taxon>
        <taxon>Fungi</taxon>
        <taxon>Dikarya</taxon>
        <taxon>Basidiomycota</taxon>
        <taxon>Agaricomycotina</taxon>
        <taxon>Agaricomycetes</taxon>
        <taxon>Agaricomycetidae</taxon>
        <taxon>Agaricales</taxon>
        <taxon>Marasmiineae</taxon>
        <taxon>Marasmiaceae</taxon>
        <taxon>Moniliophthora</taxon>
    </lineage>
</organism>